<evidence type="ECO:0000256" key="4">
    <source>
        <dbReference type="ARBA" id="ARBA00022519"/>
    </source>
</evidence>
<dbReference type="GO" id="GO:0015740">
    <property type="term" value="P:C4-dicarboxylate transport"/>
    <property type="evidence" value="ECO:0007669"/>
    <property type="project" value="TreeGrafter"/>
</dbReference>
<keyword evidence="5 9" id="KW-0812">Transmembrane</keyword>
<dbReference type="OrthoDB" id="2877624at2"/>
<dbReference type="EMBL" id="SMUV01000065">
    <property type="protein sequence ID" value="TDK47443.1"/>
    <property type="molecule type" value="Genomic_DNA"/>
</dbReference>
<reference evidence="11 12" key="1">
    <citation type="submission" date="2019-03" db="EMBL/GenBank/DDBJ databases">
        <title>Ruegeria lutea sp. nov., a novel strain, isolated from marine sediment, the Masan Bay, South Korea.</title>
        <authorList>
            <person name="Kim J."/>
            <person name="Kim D.-Y."/>
            <person name="Lee S.-S."/>
        </authorList>
    </citation>
    <scope>NUCLEOTIDE SEQUENCE [LARGE SCALE GENOMIC DNA]</scope>
    <source>
        <strain evidence="11 12">318-1</strain>
    </source>
</reference>
<evidence type="ECO:0000256" key="5">
    <source>
        <dbReference type="ARBA" id="ARBA00022692"/>
    </source>
</evidence>
<keyword evidence="4 9" id="KW-0997">Cell inner membrane</keyword>
<dbReference type="GO" id="GO:0005886">
    <property type="term" value="C:plasma membrane"/>
    <property type="evidence" value="ECO:0007669"/>
    <property type="project" value="UniProtKB-SubCell"/>
</dbReference>
<feature type="transmembrane region" description="Helical" evidence="9">
    <location>
        <begin position="138"/>
        <end position="162"/>
    </location>
</feature>
<accession>A0A4R5V619</accession>
<evidence type="ECO:0000313" key="11">
    <source>
        <dbReference type="EMBL" id="TDK47443.1"/>
    </source>
</evidence>
<comment type="similarity">
    <text evidence="8 9">Belongs to the TRAP transporter small permease family.</text>
</comment>
<comment type="subcellular location">
    <subcellularLocation>
        <location evidence="1 9">Cell inner membrane</location>
        <topology evidence="1 9">Multi-pass membrane protein</topology>
    </subcellularLocation>
</comment>
<keyword evidence="12" id="KW-1185">Reference proteome</keyword>
<dbReference type="AlphaFoldDB" id="A0A4R5V619"/>
<evidence type="ECO:0000256" key="1">
    <source>
        <dbReference type="ARBA" id="ARBA00004429"/>
    </source>
</evidence>
<evidence type="ECO:0000256" key="7">
    <source>
        <dbReference type="ARBA" id="ARBA00023136"/>
    </source>
</evidence>
<feature type="transmembrane region" description="Helical" evidence="9">
    <location>
        <begin position="97"/>
        <end position="118"/>
    </location>
</feature>
<dbReference type="Pfam" id="PF04290">
    <property type="entry name" value="DctQ"/>
    <property type="match status" value="1"/>
</dbReference>
<sequence length="171" mass="18507">MDLKSTYGTAEHIRGLTPLAGLLSRIACLLLFAMMMFTFADVVGRYFFSSPLPAAYEVVSLMMPALIFCALPLTVLREGHVTVDLLDAITPAPVARVQAVIVHLVSAAALALISWRLVIRSIDQRTYEEVTDELFLELWPFSAVMAVLCAIAAIAALANAGLSATRRKARG</sequence>
<dbReference type="PANTHER" id="PTHR35011:SF10">
    <property type="entry name" value="TRAP TRANSPORTER SMALL PERMEASE PROTEIN"/>
    <property type="match status" value="1"/>
</dbReference>
<dbReference type="RefSeq" id="WP_133359836.1">
    <property type="nucleotide sequence ID" value="NZ_SMUV01000065.1"/>
</dbReference>
<keyword evidence="6 9" id="KW-1133">Transmembrane helix</keyword>
<protein>
    <recommendedName>
        <fullName evidence="9">TRAP transporter small permease protein</fullName>
    </recommendedName>
</protein>
<keyword evidence="2 9" id="KW-0813">Transport</keyword>
<evidence type="ECO:0000256" key="2">
    <source>
        <dbReference type="ARBA" id="ARBA00022448"/>
    </source>
</evidence>
<comment type="subunit">
    <text evidence="9">The complex comprises the extracytoplasmic solute receptor protein and the two transmembrane proteins.</text>
</comment>
<keyword evidence="3" id="KW-1003">Cell membrane</keyword>
<evidence type="ECO:0000256" key="9">
    <source>
        <dbReference type="RuleBase" id="RU369079"/>
    </source>
</evidence>
<name>A0A4R5V619_9RHOB</name>
<evidence type="ECO:0000259" key="10">
    <source>
        <dbReference type="Pfam" id="PF04290"/>
    </source>
</evidence>
<organism evidence="11 12">
    <name type="scientific">Antarcticimicrobium luteum</name>
    <dbReference type="NCBI Taxonomy" id="2547397"/>
    <lineage>
        <taxon>Bacteria</taxon>
        <taxon>Pseudomonadati</taxon>
        <taxon>Pseudomonadota</taxon>
        <taxon>Alphaproteobacteria</taxon>
        <taxon>Rhodobacterales</taxon>
        <taxon>Paracoccaceae</taxon>
        <taxon>Antarcticimicrobium</taxon>
    </lineage>
</organism>
<feature type="transmembrane region" description="Helical" evidence="9">
    <location>
        <begin position="22"/>
        <end position="48"/>
    </location>
</feature>
<comment type="caution">
    <text evidence="11">The sequence shown here is derived from an EMBL/GenBank/DDBJ whole genome shotgun (WGS) entry which is preliminary data.</text>
</comment>
<dbReference type="InterPro" id="IPR055348">
    <property type="entry name" value="DctQ"/>
</dbReference>
<dbReference type="InterPro" id="IPR007387">
    <property type="entry name" value="TRAP_DctQ"/>
</dbReference>
<evidence type="ECO:0000313" key="12">
    <source>
        <dbReference type="Proteomes" id="UP000295301"/>
    </source>
</evidence>
<proteinExistence type="inferred from homology"/>
<dbReference type="PANTHER" id="PTHR35011">
    <property type="entry name" value="2,3-DIKETO-L-GULONATE TRAP TRANSPORTER SMALL PERMEASE PROTEIN YIAM"/>
    <property type="match status" value="1"/>
</dbReference>
<feature type="domain" description="Tripartite ATP-independent periplasmic transporters DctQ component" evidence="10">
    <location>
        <begin position="34"/>
        <end position="160"/>
    </location>
</feature>
<dbReference type="Proteomes" id="UP000295301">
    <property type="component" value="Unassembled WGS sequence"/>
</dbReference>
<comment type="function">
    <text evidence="9">Part of the tripartite ATP-independent periplasmic (TRAP) transport system.</text>
</comment>
<evidence type="ECO:0000256" key="3">
    <source>
        <dbReference type="ARBA" id="ARBA00022475"/>
    </source>
</evidence>
<gene>
    <name evidence="11" type="ORF">E1832_11195</name>
</gene>
<feature type="transmembrane region" description="Helical" evidence="9">
    <location>
        <begin position="54"/>
        <end position="76"/>
    </location>
</feature>
<evidence type="ECO:0000256" key="8">
    <source>
        <dbReference type="ARBA" id="ARBA00038436"/>
    </source>
</evidence>
<evidence type="ECO:0000256" key="6">
    <source>
        <dbReference type="ARBA" id="ARBA00022989"/>
    </source>
</evidence>
<dbReference type="GO" id="GO:0022857">
    <property type="term" value="F:transmembrane transporter activity"/>
    <property type="evidence" value="ECO:0007669"/>
    <property type="project" value="UniProtKB-UniRule"/>
</dbReference>
<keyword evidence="7 9" id="KW-0472">Membrane</keyword>